<evidence type="ECO:0000259" key="4">
    <source>
        <dbReference type="Pfam" id="PF03328"/>
    </source>
</evidence>
<evidence type="ECO:0000313" key="5">
    <source>
        <dbReference type="EMBL" id="MBO0931567.1"/>
    </source>
</evidence>
<evidence type="ECO:0000256" key="2">
    <source>
        <dbReference type="ARBA" id="ARBA00022723"/>
    </source>
</evidence>
<protein>
    <submittedName>
        <fullName evidence="5">2-dehydro-3-deoxyglucarate aldolase</fullName>
    </submittedName>
</protein>
<dbReference type="GO" id="GO:0005737">
    <property type="term" value="C:cytoplasm"/>
    <property type="evidence" value="ECO:0007669"/>
    <property type="project" value="TreeGrafter"/>
</dbReference>
<organism evidence="5 6">
    <name type="scientific">Fibrella aquatilis</name>
    <dbReference type="NCBI Taxonomy" id="2817059"/>
    <lineage>
        <taxon>Bacteria</taxon>
        <taxon>Pseudomonadati</taxon>
        <taxon>Bacteroidota</taxon>
        <taxon>Cytophagia</taxon>
        <taxon>Cytophagales</taxon>
        <taxon>Spirosomataceae</taxon>
        <taxon>Fibrella</taxon>
    </lineage>
</organism>
<dbReference type="InterPro" id="IPR050251">
    <property type="entry name" value="HpcH-HpaI_aldolase"/>
</dbReference>
<dbReference type="AlphaFoldDB" id="A0A939JW60"/>
<dbReference type="Proteomes" id="UP000664795">
    <property type="component" value="Unassembled WGS sequence"/>
</dbReference>
<evidence type="ECO:0000256" key="3">
    <source>
        <dbReference type="ARBA" id="ARBA00023239"/>
    </source>
</evidence>
<keyword evidence="3" id="KW-0456">Lyase</keyword>
<evidence type="ECO:0000256" key="1">
    <source>
        <dbReference type="ARBA" id="ARBA00005568"/>
    </source>
</evidence>
<dbReference type="Pfam" id="PF03328">
    <property type="entry name" value="HpcH_HpaI"/>
    <property type="match status" value="1"/>
</dbReference>
<sequence length="252" mass="26766">MKTSFTQKLRSPSPSLGTLVSLPAPEVSEMLSLAGFDWLFIDMEHSTLSLAEVQRHLQAIRGECSGLVRVAENNPIYIQQALDLGADGVIVPAVNSAEEARRAVQAANYPPTGTRNVGIGRAHGYGLAFADYVATANETTALIIQIEHIDAVRNLDEILAVPGIDGVFIGPYDLSGSMNRLGDVQHPDVQAAIQTIKTGCVARGIPVGIFTRQPEAITAEIASGTRFIAVGTDAGFIWQSGKAVVDGFRSLV</sequence>
<keyword evidence="6" id="KW-1185">Reference proteome</keyword>
<dbReference type="InterPro" id="IPR040442">
    <property type="entry name" value="Pyrv_kinase-like_dom_sf"/>
</dbReference>
<name>A0A939JW60_9BACT</name>
<dbReference type="PANTHER" id="PTHR30502">
    <property type="entry name" value="2-KETO-3-DEOXY-L-RHAMNONATE ALDOLASE"/>
    <property type="match status" value="1"/>
</dbReference>
<dbReference type="SUPFAM" id="SSF51621">
    <property type="entry name" value="Phosphoenolpyruvate/pyruvate domain"/>
    <property type="match status" value="1"/>
</dbReference>
<comment type="caution">
    <text evidence="5">The sequence shown here is derived from an EMBL/GenBank/DDBJ whole genome shotgun (WGS) entry which is preliminary data.</text>
</comment>
<comment type="similarity">
    <text evidence="1">Belongs to the HpcH/HpaI aldolase family.</text>
</comment>
<dbReference type="Gene3D" id="3.20.20.60">
    <property type="entry name" value="Phosphoenolpyruvate-binding domains"/>
    <property type="match status" value="1"/>
</dbReference>
<reference evidence="5 6" key="1">
    <citation type="submission" date="2021-03" db="EMBL/GenBank/DDBJ databases">
        <title>Fibrella sp. HMF5036 genome sequencing and assembly.</title>
        <authorList>
            <person name="Kang H."/>
            <person name="Kim H."/>
            <person name="Bae S."/>
            <person name="Joh K."/>
        </authorList>
    </citation>
    <scope>NUCLEOTIDE SEQUENCE [LARGE SCALE GENOMIC DNA]</scope>
    <source>
        <strain evidence="5 6">HMF5036</strain>
    </source>
</reference>
<feature type="domain" description="HpcH/HpaI aldolase/citrate lyase" evidence="4">
    <location>
        <begin position="23"/>
        <end position="235"/>
    </location>
</feature>
<dbReference type="InterPro" id="IPR005000">
    <property type="entry name" value="Aldolase/citrate-lyase_domain"/>
</dbReference>
<proteinExistence type="inferred from homology"/>
<dbReference type="EMBL" id="JAFMYU010000007">
    <property type="protein sequence ID" value="MBO0931567.1"/>
    <property type="molecule type" value="Genomic_DNA"/>
</dbReference>
<dbReference type="GO" id="GO:0016832">
    <property type="term" value="F:aldehyde-lyase activity"/>
    <property type="evidence" value="ECO:0007669"/>
    <property type="project" value="TreeGrafter"/>
</dbReference>
<gene>
    <name evidence="5" type="ORF">J2I48_11210</name>
</gene>
<accession>A0A939JW60</accession>
<dbReference type="InterPro" id="IPR015813">
    <property type="entry name" value="Pyrv/PenolPyrv_kinase-like_dom"/>
</dbReference>
<dbReference type="GO" id="GO:0046872">
    <property type="term" value="F:metal ion binding"/>
    <property type="evidence" value="ECO:0007669"/>
    <property type="project" value="UniProtKB-KW"/>
</dbReference>
<evidence type="ECO:0000313" key="6">
    <source>
        <dbReference type="Proteomes" id="UP000664795"/>
    </source>
</evidence>
<keyword evidence="2" id="KW-0479">Metal-binding</keyword>
<dbReference type="PANTHER" id="PTHR30502:SF0">
    <property type="entry name" value="PHOSPHOENOLPYRUVATE CARBOXYLASE FAMILY PROTEIN"/>
    <property type="match status" value="1"/>
</dbReference>
<dbReference type="RefSeq" id="WP_207335531.1">
    <property type="nucleotide sequence ID" value="NZ_JAFMYU010000007.1"/>
</dbReference>